<dbReference type="WBParaSite" id="SPAL_0001509900.1">
    <property type="protein sequence ID" value="SPAL_0001509900.1"/>
    <property type="gene ID" value="SPAL_0001509900"/>
</dbReference>
<evidence type="ECO:0000313" key="2">
    <source>
        <dbReference type="WBParaSite" id="SPAL_0001509900.1"/>
    </source>
</evidence>
<dbReference type="AlphaFoldDB" id="A0A0N5CB35"/>
<organism evidence="1 2">
    <name type="scientific">Strongyloides papillosus</name>
    <name type="common">Intestinal threadworm</name>
    <dbReference type="NCBI Taxonomy" id="174720"/>
    <lineage>
        <taxon>Eukaryota</taxon>
        <taxon>Metazoa</taxon>
        <taxon>Ecdysozoa</taxon>
        <taxon>Nematoda</taxon>
        <taxon>Chromadorea</taxon>
        <taxon>Rhabditida</taxon>
        <taxon>Tylenchina</taxon>
        <taxon>Panagrolaimomorpha</taxon>
        <taxon>Strongyloidoidea</taxon>
        <taxon>Strongyloididae</taxon>
        <taxon>Strongyloides</taxon>
    </lineage>
</organism>
<name>A0A0N5CB35_STREA</name>
<dbReference type="STRING" id="174720.A0A0N5CB35"/>
<sequence>MENNNIEVQLILNNPGTQGMLEISPLNGKYKLNDVFNDEIISNAYKGIILQNNKDVIIKFISKESYGVIQDILQSTKKFVSLNSLLIDIYEANFFNESKFYYLAMDGSKKNLQELVDSPKQIPFLAVHCIAIKMLLAIEFLHLQGFIHDNIQMSSFWISNYDGGQFPRNISVILGDYELSYRKDIEKFVQRDMCQDLNLKTIYTKRSVTFSKNPIYCSLSHHKGKKSSMKSDLESWYYIFIHLLENDLPWKNIYYDDYYIECQKEAIRKPDYYFFSNTHERLAQCIVAIDNFKENEIPNYKLFRGKILRVIRNFNANKSVTPQYSEKTPYILEAEKYHYNQEVTKAKQSNKSVSKSISQDTSNISKEKTKKGLFSILFCKNK</sequence>
<proteinExistence type="predicted"/>
<reference evidence="2" key="1">
    <citation type="submission" date="2017-02" db="UniProtKB">
        <authorList>
            <consortium name="WormBaseParasite"/>
        </authorList>
    </citation>
    <scope>IDENTIFICATION</scope>
</reference>
<protein>
    <submittedName>
        <fullName evidence="2">Protein kinase domain-containing protein</fullName>
    </submittedName>
</protein>
<dbReference type="PANTHER" id="PTHR11909">
    <property type="entry name" value="CASEIN KINASE-RELATED"/>
    <property type="match status" value="1"/>
</dbReference>
<keyword evidence="1" id="KW-1185">Reference proteome</keyword>
<accession>A0A0N5CB35</accession>
<dbReference type="InterPro" id="IPR050235">
    <property type="entry name" value="CK1_Ser-Thr_kinase"/>
</dbReference>
<evidence type="ECO:0000313" key="1">
    <source>
        <dbReference type="Proteomes" id="UP000046392"/>
    </source>
</evidence>
<dbReference type="SUPFAM" id="SSF56112">
    <property type="entry name" value="Protein kinase-like (PK-like)"/>
    <property type="match status" value="1"/>
</dbReference>
<dbReference type="InterPro" id="IPR011009">
    <property type="entry name" value="Kinase-like_dom_sf"/>
</dbReference>
<dbReference type="Gene3D" id="1.10.510.10">
    <property type="entry name" value="Transferase(Phosphotransferase) domain 1"/>
    <property type="match status" value="1"/>
</dbReference>
<dbReference type="Proteomes" id="UP000046392">
    <property type="component" value="Unplaced"/>
</dbReference>